<gene>
    <name evidence="1" type="ORF">CBR_g27858</name>
</gene>
<organism evidence="1 2">
    <name type="scientific">Chara braunii</name>
    <name type="common">Braun's stonewort</name>
    <dbReference type="NCBI Taxonomy" id="69332"/>
    <lineage>
        <taxon>Eukaryota</taxon>
        <taxon>Viridiplantae</taxon>
        <taxon>Streptophyta</taxon>
        <taxon>Charophyceae</taxon>
        <taxon>Charales</taxon>
        <taxon>Characeae</taxon>
        <taxon>Chara</taxon>
    </lineage>
</organism>
<evidence type="ECO:0000313" key="2">
    <source>
        <dbReference type="Proteomes" id="UP000265515"/>
    </source>
</evidence>
<proteinExistence type="predicted"/>
<accession>A0A388L8R3</accession>
<dbReference type="EMBL" id="BFEA01000299">
    <property type="protein sequence ID" value="GBG78632.1"/>
    <property type="molecule type" value="Genomic_DNA"/>
</dbReference>
<reference evidence="1 2" key="1">
    <citation type="journal article" date="2018" name="Cell">
        <title>The Chara Genome: Secondary Complexity and Implications for Plant Terrestrialization.</title>
        <authorList>
            <person name="Nishiyama T."/>
            <person name="Sakayama H."/>
            <person name="Vries J.D."/>
            <person name="Buschmann H."/>
            <person name="Saint-Marcoux D."/>
            <person name="Ullrich K.K."/>
            <person name="Haas F.B."/>
            <person name="Vanderstraeten L."/>
            <person name="Becker D."/>
            <person name="Lang D."/>
            <person name="Vosolsobe S."/>
            <person name="Rombauts S."/>
            <person name="Wilhelmsson P.K.I."/>
            <person name="Janitza P."/>
            <person name="Kern R."/>
            <person name="Heyl A."/>
            <person name="Rumpler F."/>
            <person name="Villalobos L.I.A.C."/>
            <person name="Clay J.M."/>
            <person name="Skokan R."/>
            <person name="Toyoda A."/>
            <person name="Suzuki Y."/>
            <person name="Kagoshima H."/>
            <person name="Schijlen E."/>
            <person name="Tajeshwar N."/>
            <person name="Catarino B."/>
            <person name="Hetherington A.J."/>
            <person name="Saltykova A."/>
            <person name="Bonnot C."/>
            <person name="Breuninger H."/>
            <person name="Symeonidi A."/>
            <person name="Radhakrishnan G.V."/>
            <person name="Van Nieuwerburgh F."/>
            <person name="Deforce D."/>
            <person name="Chang C."/>
            <person name="Karol K.G."/>
            <person name="Hedrich R."/>
            <person name="Ulvskov P."/>
            <person name="Glockner G."/>
            <person name="Delwiche C.F."/>
            <person name="Petrasek J."/>
            <person name="Van de Peer Y."/>
            <person name="Friml J."/>
            <person name="Beilby M."/>
            <person name="Dolan L."/>
            <person name="Kohara Y."/>
            <person name="Sugano S."/>
            <person name="Fujiyama A."/>
            <person name="Delaux P.-M."/>
            <person name="Quint M."/>
            <person name="TheiBen G."/>
            <person name="Hagemann M."/>
            <person name="Harholt J."/>
            <person name="Dunand C."/>
            <person name="Zachgo S."/>
            <person name="Langdale J."/>
            <person name="Maumus F."/>
            <person name="Straeten D.V.D."/>
            <person name="Gould S.B."/>
            <person name="Rensing S.A."/>
        </authorList>
    </citation>
    <scope>NUCLEOTIDE SEQUENCE [LARGE SCALE GENOMIC DNA]</scope>
    <source>
        <strain evidence="1 2">S276</strain>
    </source>
</reference>
<keyword evidence="2" id="KW-1185">Reference proteome</keyword>
<name>A0A388L8R3_CHABU</name>
<dbReference type="Gramene" id="GBG78632">
    <property type="protein sequence ID" value="GBG78632"/>
    <property type="gene ID" value="CBR_g27858"/>
</dbReference>
<protein>
    <submittedName>
        <fullName evidence="1">Uncharacterized protein</fullName>
    </submittedName>
</protein>
<dbReference type="Proteomes" id="UP000265515">
    <property type="component" value="Unassembled WGS sequence"/>
</dbReference>
<comment type="caution">
    <text evidence="1">The sequence shown here is derived from an EMBL/GenBank/DDBJ whole genome shotgun (WGS) entry which is preliminary data.</text>
</comment>
<sequence length="410" mass="43978">MELSAKRTPAKTPQRGILKPVKLSARMARSKTRGEKKGTLVNKKKIATPISKRKALAHRTSVNVTPASKASLARMRFRDEALRELKDLDANELQRICREEGLHYDKKIDVIFDIADFRTEAAFAGSATVTDVIQIADSDTVSNVDVARPADELREELQSGFASLYNHRGAVPTVKDERLQHCFVANSDDTGRFLALDDVLSLKNELGALVVAVAGEAMTVAAAAVCRATSCVAAIAKALLLDCACANRSIVGLCEVPALALCLCGVCKELPLPLSAVLFTVPCIVCVTVLVVELRFTDDVLWYGALATAACSGGCLSMCNGVACAAVPVGVFAVGVRVGVVRDGVLVVHCVLQVEEPTASHCLLYRSGGSRLDRCGERGVCRRRVTESHLPTSSQQIVFSFCGWPYSCQL</sequence>
<evidence type="ECO:0000313" key="1">
    <source>
        <dbReference type="EMBL" id="GBG78632.1"/>
    </source>
</evidence>
<dbReference type="AlphaFoldDB" id="A0A388L8R3"/>